<dbReference type="RefSeq" id="WP_189000430.1">
    <property type="nucleotide sequence ID" value="NZ_BMOD01000002.1"/>
</dbReference>
<dbReference type="InterPro" id="IPR051203">
    <property type="entry name" value="Polysaccharide_Synthase-Rel"/>
</dbReference>
<comment type="similarity">
    <text evidence="1">Belongs to the polysaccharide synthase family.</text>
</comment>
<evidence type="ECO:0000313" key="5">
    <source>
        <dbReference type="Proteomes" id="UP000632222"/>
    </source>
</evidence>
<dbReference type="Pfam" id="PF02719">
    <property type="entry name" value="Polysacc_synt_2"/>
    <property type="match status" value="1"/>
</dbReference>
<keyword evidence="2" id="KW-0812">Transmembrane</keyword>
<accession>A0ABQ2CWT0</accession>
<dbReference type="Pfam" id="PF13727">
    <property type="entry name" value="CoA_binding_3"/>
    <property type="match status" value="1"/>
</dbReference>
<dbReference type="Proteomes" id="UP000632222">
    <property type="component" value="Unassembled WGS sequence"/>
</dbReference>
<feature type="transmembrane region" description="Helical" evidence="2">
    <location>
        <begin position="70"/>
        <end position="94"/>
    </location>
</feature>
<dbReference type="CDD" id="cd05237">
    <property type="entry name" value="UDP_invert_4-6DH_SDR_e"/>
    <property type="match status" value="1"/>
</dbReference>
<sequence>MRSVHVKFLVDLLIWGAAIPIAFWLRLGSFNIDSQYYKAMVYLTGMGLAYKAILILYFRMNLQVWQRFSLSDLGTLLKAVLASFVISTAISFYLPSVPRSVPLIAVLVSLASLTGIRFLVRTSYENARRVVSIGTGTSRRVLVIGAGDAGSMFVREMLRHPEQGMIPVAFLDDDMSLRGKRIHGVPVAGSLDHLSIAARKHQADMVLLAMPSASGDVIRKVVNASKAANLTYKVVPALYDLVGDQIQISQIRDVNLEDLLRRQPAELDIARISDYLKQKVILVTGAGGSIGSEVVRQIVRFYPRKVILFGRGENSIFVLQQELLRNWPEIEFITLIGDVRDYDRLRFVFQQYMPQVVFHAAAHKHVPLMEESPCQAVLNNIFGTKNVAMLCLEFRIERFVNISTDKAVNPTSVMGTTKRIAEMMVATYAHKVSPGQAFMSVRFGNVLGSRGSVVPTFMRQIKEGGPITVTHPEMTRYFMTIPEASRLVLQAGGLAGNGNVYVLDMGQPVKIADLARDLIQLSGARGIDVEFTGMRPGEKLYEELLTSSEGVGKTSHEEIFVASLDRPNETLLMERLEVLYRSAMKSDHRSVRSILRELVPESTIKLLT</sequence>
<protein>
    <submittedName>
        <fullName evidence="4">Polysaccharide biosynthesis protein CapD</fullName>
    </submittedName>
</protein>
<evidence type="ECO:0000256" key="1">
    <source>
        <dbReference type="ARBA" id="ARBA00007430"/>
    </source>
</evidence>
<evidence type="ECO:0000313" key="4">
    <source>
        <dbReference type="EMBL" id="GGJ24869.1"/>
    </source>
</evidence>
<dbReference type="PANTHER" id="PTHR43318:SF1">
    <property type="entry name" value="POLYSACCHARIDE BIOSYNTHESIS PROTEIN EPSC-RELATED"/>
    <property type="match status" value="1"/>
</dbReference>
<feature type="transmembrane region" description="Helical" evidence="2">
    <location>
        <begin position="39"/>
        <end position="58"/>
    </location>
</feature>
<dbReference type="SUPFAM" id="SSF51735">
    <property type="entry name" value="NAD(P)-binding Rossmann-fold domains"/>
    <property type="match status" value="2"/>
</dbReference>
<gene>
    <name evidence="4" type="ORF">GCM10008938_08750</name>
</gene>
<evidence type="ECO:0000256" key="2">
    <source>
        <dbReference type="SAM" id="Phobius"/>
    </source>
</evidence>
<proteinExistence type="inferred from homology"/>
<dbReference type="Gene3D" id="3.40.50.720">
    <property type="entry name" value="NAD(P)-binding Rossmann-like Domain"/>
    <property type="match status" value="2"/>
</dbReference>
<keyword evidence="2" id="KW-0472">Membrane</keyword>
<feature type="domain" description="Polysaccharide biosynthesis protein CapD-like" evidence="3">
    <location>
        <begin position="281"/>
        <end position="562"/>
    </location>
</feature>
<comment type="caution">
    <text evidence="4">The sequence shown here is derived from an EMBL/GenBank/DDBJ whole genome shotgun (WGS) entry which is preliminary data.</text>
</comment>
<dbReference type="InterPro" id="IPR003869">
    <property type="entry name" value="Polysac_CapD-like"/>
</dbReference>
<keyword evidence="2" id="KW-1133">Transmembrane helix</keyword>
<keyword evidence="5" id="KW-1185">Reference proteome</keyword>
<dbReference type="InterPro" id="IPR036291">
    <property type="entry name" value="NAD(P)-bd_dom_sf"/>
</dbReference>
<feature type="transmembrane region" description="Helical" evidence="2">
    <location>
        <begin position="100"/>
        <end position="120"/>
    </location>
</feature>
<name>A0ABQ2CWT0_9DEIO</name>
<reference evidence="5" key="1">
    <citation type="journal article" date="2019" name="Int. J. Syst. Evol. Microbiol.">
        <title>The Global Catalogue of Microorganisms (GCM) 10K type strain sequencing project: providing services to taxonomists for standard genome sequencing and annotation.</title>
        <authorList>
            <consortium name="The Broad Institute Genomics Platform"/>
            <consortium name="The Broad Institute Genome Sequencing Center for Infectious Disease"/>
            <person name="Wu L."/>
            <person name="Ma J."/>
        </authorList>
    </citation>
    <scope>NUCLEOTIDE SEQUENCE [LARGE SCALE GENOMIC DNA]</scope>
    <source>
        <strain evidence="5">JCM 14370</strain>
    </source>
</reference>
<feature type="transmembrane region" description="Helical" evidence="2">
    <location>
        <begin position="9"/>
        <end position="27"/>
    </location>
</feature>
<evidence type="ECO:0000259" key="3">
    <source>
        <dbReference type="Pfam" id="PF02719"/>
    </source>
</evidence>
<dbReference type="EMBL" id="BMOD01000002">
    <property type="protein sequence ID" value="GGJ24869.1"/>
    <property type="molecule type" value="Genomic_DNA"/>
</dbReference>
<organism evidence="4 5">
    <name type="scientific">Deinococcus roseus</name>
    <dbReference type="NCBI Taxonomy" id="392414"/>
    <lineage>
        <taxon>Bacteria</taxon>
        <taxon>Thermotogati</taxon>
        <taxon>Deinococcota</taxon>
        <taxon>Deinococci</taxon>
        <taxon>Deinococcales</taxon>
        <taxon>Deinococcaceae</taxon>
        <taxon>Deinococcus</taxon>
    </lineage>
</organism>
<dbReference type="PANTHER" id="PTHR43318">
    <property type="entry name" value="UDP-N-ACETYLGLUCOSAMINE 4,6-DEHYDRATASE"/>
    <property type="match status" value="1"/>
</dbReference>